<dbReference type="InterPro" id="IPR011990">
    <property type="entry name" value="TPR-like_helical_dom_sf"/>
</dbReference>
<sequence length="622" mass="70622">MRKVVFLCLFVTGTFALSSCTSNLEQVETTDLDRETVFADSAYTARFLSQIYTDVGYDVKPNRYKTEYMGWVTQHGGLQTACDEAAYKVVTDVTNDVMFATGTINPVNTKEDDVWKIAYVNIRRANVFMKYVDGSPLTESIKRQYKAEARFLRAWYYAMLLRHYGGVPLIGDNIYEIDDEMKTSRDTYADCVEYIVSECKQAARDLPNKFRGINTGRATAGACNGLISRVRLYEASKLFNGSNFGISAGFPKELIGHPEYNKERWKTAVDAALDVIRMNTFAIYSNHICNDDTDRKGSPEPGWGFYAIFHNNDFYKVPDAGNGVTYPDGTYCEMLFEYRPVASSNEREALFGAPSCGGNGNGGYVYHDLVEQFPMKDGKSINDPSSKYSYNPLKPHEGRDPRFANTVVWNGSKLTSGGDLNHIVYTHVGAGSTSDAFGTGTPTGYYIRKFGHRQLAGNHWLATSQAFDLIRYAEILLNYAEAANEYYGPDHEDILDGHVVSPYEVLKTLRERAGIEPGDDGMYGLKKNMSYEEMQEAIRLERRIELAFEGHRFFDVRRWMIAETTQNQQMYGYKITRSTNGVEKGEKVPVRKHTFREAMYFFPIPYKETVKSEDLLQNPYYE</sequence>
<accession>A0AAW4SUB1</accession>
<reference evidence="9" key="1">
    <citation type="submission" date="2023-08" db="EMBL/GenBank/DDBJ databases">
        <title>Mucin Metabolism Genes Underlie the Key Renovations of Bacteroides xylanisolvens Genomes in Captive Great Apes.</title>
        <authorList>
            <person name="Nishida A.H."/>
        </authorList>
    </citation>
    <scope>NUCLEOTIDE SEQUENCE</scope>
    <source>
        <strain evidence="9">P19.10B</strain>
    </source>
</reference>
<comment type="subcellular location">
    <subcellularLocation>
        <location evidence="1">Cell outer membrane</location>
    </subcellularLocation>
</comment>
<dbReference type="Proteomes" id="UP001197958">
    <property type="component" value="Unassembled WGS sequence"/>
</dbReference>
<dbReference type="PROSITE" id="PS51257">
    <property type="entry name" value="PROKAR_LIPOPROTEIN"/>
    <property type="match status" value="1"/>
</dbReference>
<dbReference type="Pfam" id="PF14322">
    <property type="entry name" value="SusD-like_3"/>
    <property type="match status" value="1"/>
</dbReference>
<dbReference type="InterPro" id="IPR033985">
    <property type="entry name" value="SusD-like_N"/>
</dbReference>
<dbReference type="GeneID" id="69483609"/>
<feature type="signal peptide" evidence="6">
    <location>
        <begin position="1"/>
        <end position="18"/>
    </location>
</feature>
<evidence type="ECO:0000259" key="8">
    <source>
        <dbReference type="Pfam" id="PF14322"/>
    </source>
</evidence>
<dbReference type="GO" id="GO:0009279">
    <property type="term" value="C:cell outer membrane"/>
    <property type="evidence" value="ECO:0007669"/>
    <property type="project" value="UniProtKB-SubCell"/>
</dbReference>
<dbReference type="SUPFAM" id="SSF48452">
    <property type="entry name" value="TPR-like"/>
    <property type="match status" value="1"/>
</dbReference>
<evidence type="ECO:0000256" key="1">
    <source>
        <dbReference type="ARBA" id="ARBA00004442"/>
    </source>
</evidence>
<organism evidence="9 10">
    <name type="scientific">Bacteroides xylanisolvens</name>
    <dbReference type="NCBI Taxonomy" id="371601"/>
    <lineage>
        <taxon>Bacteria</taxon>
        <taxon>Pseudomonadati</taxon>
        <taxon>Bacteroidota</taxon>
        <taxon>Bacteroidia</taxon>
        <taxon>Bacteroidales</taxon>
        <taxon>Bacteroidaceae</taxon>
        <taxon>Bacteroides</taxon>
    </lineage>
</organism>
<evidence type="ECO:0000259" key="7">
    <source>
        <dbReference type="Pfam" id="PF07980"/>
    </source>
</evidence>
<evidence type="ECO:0000256" key="6">
    <source>
        <dbReference type="SAM" id="SignalP"/>
    </source>
</evidence>
<evidence type="ECO:0000256" key="4">
    <source>
        <dbReference type="ARBA" id="ARBA00023136"/>
    </source>
</evidence>
<evidence type="ECO:0000313" key="10">
    <source>
        <dbReference type="Proteomes" id="UP001197958"/>
    </source>
</evidence>
<evidence type="ECO:0000256" key="5">
    <source>
        <dbReference type="ARBA" id="ARBA00023237"/>
    </source>
</evidence>
<comment type="caution">
    <text evidence="9">The sequence shown here is derived from an EMBL/GenBank/DDBJ whole genome shotgun (WGS) entry which is preliminary data.</text>
</comment>
<dbReference type="AlphaFoldDB" id="A0AAW4SUB1"/>
<feature type="chain" id="PRO_5044014454" evidence="6">
    <location>
        <begin position="19"/>
        <end position="622"/>
    </location>
</feature>
<protein>
    <submittedName>
        <fullName evidence="9">RagB/SusD family nutrient uptake outer membrane protein</fullName>
    </submittedName>
</protein>
<proteinExistence type="inferred from homology"/>
<keyword evidence="3 6" id="KW-0732">Signal</keyword>
<evidence type="ECO:0000256" key="2">
    <source>
        <dbReference type="ARBA" id="ARBA00006275"/>
    </source>
</evidence>
<comment type="similarity">
    <text evidence="2">Belongs to the SusD family.</text>
</comment>
<dbReference type="EMBL" id="JAIWWW010000045">
    <property type="protein sequence ID" value="MCA4525493.1"/>
    <property type="molecule type" value="Genomic_DNA"/>
</dbReference>
<dbReference type="Gene3D" id="1.25.40.390">
    <property type="match status" value="1"/>
</dbReference>
<dbReference type="InterPro" id="IPR012944">
    <property type="entry name" value="SusD_RagB_dom"/>
</dbReference>
<feature type="domain" description="SusD-like N-terminal" evidence="8">
    <location>
        <begin position="89"/>
        <end position="232"/>
    </location>
</feature>
<dbReference type="Pfam" id="PF07980">
    <property type="entry name" value="SusD_RagB"/>
    <property type="match status" value="1"/>
</dbReference>
<feature type="domain" description="RagB/SusD" evidence="7">
    <location>
        <begin position="349"/>
        <end position="621"/>
    </location>
</feature>
<name>A0AAW4SUB1_9BACE</name>
<keyword evidence="5" id="KW-0998">Cell outer membrane</keyword>
<evidence type="ECO:0000256" key="3">
    <source>
        <dbReference type="ARBA" id="ARBA00022729"/>
    </source>
</evidence>
<evidence type="ECO:0000313" key="9">
    <source>
        <dbReference type="EMBL" id="MCA4525493.1"/>
    </source>
</evidence>
<gene>
    <name evidence="9" type="ORF">LDZ35_20035</name>
</gene>
<dbReference type="RefSeq" id="WP_178286839.1">
    <property type="nucleotide sequence ID" value="NZ_CP072216.1"/>
</dbReference>
<keyword evidence="4" id="KW-0472">Membrane</keyword>